<gene>
    <name evidence="1" type="ORF">ACFPOF_31770</name>
</gene>
<accession>A0ABW0I7V5</accession>
<organism evidence="1 2">
    <name type="scientific">Cohnella soli</name>
    <dbReference type="NCBI Taxonomy" id="425005"/>
    <lineage>
        <taxon>Bacteria</taxon>
        <taxon>Bacillati</taxon>
        <taxon>Bacillota</taxon>
        <taxon>Bacilli</taxon>
        <taxon>Bacillales</taxon>
        <taxon>Paenibacillaceae</taxon>
        <taxon>Cohnella</taxon>
    </lineage>
</organism>
<dbReference type="Proteomes" id="UP001596113">
    <property type="component" value="Unassembled WGS sequence"/>
</dbReference>
<evidence type="ECO:0000313" key="2">
    <source>
        <dbReference type="Proteomes" id="UP001596113"/>
    </source>
</evidence>
<keyword evidence="2" id="KW-1185">Reference proteome</keyword>
<protein>
    <recommendedName>
        <fullName evidence="3">Butirosin biosynthesis protein H N-terminal domain-containing protein</fullName>
    </recommendedName>
</protein>
<proteinExistence type="predicted"/>
<evidence type="ECO:0000313" key="1">
    <source>
        <dbReference type="EMBL" id="MFC5407332.1"/>
    </source>
</evidence>
<evidence type="ECO:0008006" key="3">
    <source>
        <dbReference type="Google" id="ProtNLM"/>
    </source>
</evidence>
<sequence length="338" mass="39296">MLKIAPVFDPLLNCYENLIATVCEFWEIDHKYLYSGSWGFHHNFNQTQYELRKDIERSQFSFHTSHMMQESYVSLGYRIHPLPFFHHLESYLGLGIQAERTRSTSHVVALSEEYTSSGTPLGITFDGFWCPWHPMYQKREIEHFVLVSGLTPDGLLIIVDPMFPVDVQFVNPVELEHQACIDVIKFSKRGPGEMDWLDVLSVCLANIRSTDSIVSMRAFAHELEHSNDIACEFSLFPNFELHELFIQLRMIHNNRLRFSIYLAWLAEQHRIPELAEMSRLILSSAEQWDVIKNAFVKASFLKDPQPAVKKLSWRVLEAARLEDAAADELERIVHGDRR</sequence>
<dbReference type="RefSeq" id="WP_378139903.1">
    <property type="nucleotide sequence ID" value="NZ_JBHSMI010000067.1"/>
</dbReference>
<dbReference type="EMBL" id="JBHSMI010000067">
    <property type="protein sequence ID" value="MFC5407332.1"/>
    <property type="molecule type" value="Genomic_DNA"/>
</dbReference>
<comment type="caution">
    <text evidence="1">The sequence shown here is derived from an EMBL/GenBank/DDBJ whole genome shotgun (WGS) entry which is preliminary data.</text>
</comment>
<reference evidence="2" key="1">
    <citation type="journal article" date="2019" name="Int. J. Syst. Evol. Microbiol.">
        <title>The Global Catalogue of Microorganisms (GCM) 10K type strain sequencing project: providing services to taxonomists for standard genome sequencing and annotation.</title>
        <authorList>
            <consortium name="The Broad Institute Genomics Platform"/>
            <consortium name="The Broad Institute Genome Sequencing Center for Infectious Disease"/>
            <person name="Wu L."/>
            <person name="Ma J."/>
        </authorList>
    </citation>
    <scope>NUCLEOTIDE SEQUENCE [LARGE SCALE GENOMIC DNA]</scope>
    <source>
        <strain evidence="2">CGMCC 1.18575</strain>
    </source>
</reference>
<name>A0ABW0I7V5_9BACL</name>